<dbReference type="Pfam" id="PF04781">
    <property type="entry name" value="DUF627"/>
    <property type="match status" value="1"/>
</dbReference>
<dbReference type="SUPFAM" id="SSF54001">
    <property type="entry name" value="Cysteine proteinases"/>
    <property type="match status" value="1"/>
</dbReference>
<feature type="compositionally biased region" description="Polar residues" evidence="3">
    <location>
        <begin position="744"/>
        <end position="755"/>
    </location>
</feature>
<reference evidence="5" key="1">
    <citation type="submission" date="2019-07" db="EMBL/GenBank/DDBJ databases">
        <authorList>
            <person name="Dittberner H."/>
        </authorList>
    </citation>
    <scope>NUCLEOTIDE SEQUENCE [LARGE SCALE GENOMIC DNA]</scope>
</reference>
<evidence type="ECO:0000313" key="5">
    <source>
        <dbReference type="EMBL" id="VVB15318.1"/>
    </source>
</evidence>
<feature type="compositionally biased region" description="Basic and acidic residues" evidence="3">
    <location>
        <begin position="722"/>
        <end position="733"/>
    </location>
</feature>
<keyword evidence="2" id="KW-0378">Hydrolase</keyword>
<feature type="compositionally biased region" description="Acidic residues" evidence="3">
    <location>
        <begin position="780"/>
        <end position="789"/>
    </location>
</feature>
<dbReference type="OrthoDB" id="205782at2759"/>
<dbReference type="GO" id="GO:0004843">
    <property type="term" value="F:cysteine-type deubiquitinase activity"/>
    <property type="evidence" value="ECO:0007669"/>
    <property type="project" value="InterPro"/>
</dbReference>
<keyword evidence="6" id="KW-1185">Reference proteome</keyword>
<evidence type="ECO:0000259" key="4">
    <source>
        <dbReference type="PROSITE" id="PS00028"/>
    </source>
</evidence>
<dbReference type="InterPro" id="IPR001394">
    <property type="entry name" value="Peptidase_C19_UCH"/>
</dbReference>
<dbReference type="GO" id="GO:0016579">
    <property type="term" value="P:protein deubiquitination"/>
    <property type="evidence" value="ECO:0007669"/>
    <property type="project" value="InterPro"/>
</dbReference>
<feature type="domain" description="C2H2-type" evidence="4">
    <location>
        <begin position="244"/>
        <end position="265"/>
    </location>
</feature>
<comment type="caution">
    <text evidence="5">The sequence shown here is derived from an EMBL/GenBank/DDBJ whole genome shotgun (WGS) entry which is preliminary data.</text>
</comment>
<dbReference type="InterPro" id="IPR052398">
    <property type="entry name" value="Ubiquitin_hydrolase_53/54"/>
</dbReference>
<feature type="compositionally biased region" description="Basic residues" evidence="3">
    <location>
        <begin position="734"/>
        <end position="743"/>
    </location>
</feature>
<protein>
    <recommendedName>
        <fullName evidence="4">C2H2-type domain-containing protein</fullName>
    </recommendedName>
</protein>
<dbReference type="InterPro" id="IPR038765">
    <property type="entry name" value="Papain-like_cys_pep_sf"/>
</dbReference>
<feature type="region of interest" description="Disordered" evidence="3">
    <location>
        <begin position="722"/>
        <end position="820"/>
    </location>
</feature>
<name>A0A565CNM5_9BRAS</name>
<dbReference type="Pfam" id="PF00443">
    <property type="entry name" value="UCH"/>
    <property type="match status" value="1"/>
</dbReference>
<dbReference type="AlphaFoldDB" id="A0A565CNM5"/>
<dbReference type="Pfam" id="PF04780">
    <property type="entry name" value="DUF629"/>
    <property type="match status" value="1"/>
</dbReference>
<dbReference type="PROSITE" id="PS00028">
    <property type="entry name" value="ZINC_FINGER_C2H2_1"/>
    <property type="match status" value="1"/>
</dbReference>
<evidence type="ECO:0000256" key="1">
    <source>
        <dbReference type="ARBA" id="ARBA00022786"/>
    </source>
</evidence>
<dbReference type="PANTHER" id="PTHR22975">
    <property type="entry name" value="UBIQUITIN SPECIFIC PROTEINASE"/>
    <property type="match status" value="1"/>
</dbReference>
<organism evidence="5 6">
    <name type="scientific">Arabis nemorensis</name>
    <dbReference type="NCBI Taxonomy" id="586526"/>
    <lineage>
        <taxon>Eukaryota</taxon>
        <taxon>Viridiplantae</taxon>
        <taxon>Streptophyta</taxon>
        <taxon>Embryophyta</taxon>
        <taxon>Tracheophyta</taxon>
        <taxon>Spermatophyta</taxon>
        <taxon>Magnoliopsida</taxon>
        <taxon>eudicotyledons</taxon>
        <taxon>Gunneridae</taxon>
        <taxon>Pentapetalae</taxon>
        <taxon>rosids</taxon>
        <taxon>malvids</taxon>
        <taxon>Brassicales</taxon>
        <taxon>Brassicaceae</taxon>
        <taxon>Arabideae</taxon>
        <taxon>Arabis</taxon>
    </lineage>
</organism>
<dbReference type="InterPro" id="IPR006865">
    <property type="entry name" value="DUF629"/>
</dbReference>
<evidence type="ECO:0000313" key="6">
    <source>
        <dbReference type="Proteomes" id="UP000489600"/>
    </source>
</evidence>
<keyword evidence="1" id="KW-0833">Ubl conjugation pathway</keyword>
<accession>A0A565CNM5</accession>
<dbReference type="PANTHER" id="PTHR22975:SF20">
    <property type="entry name" value="UBIQUITIN CARBOXYL-TERMINAL HYDROLASE-RELATED PROTEIN-RELATED"/>
    <property type="match status" value="1"/>
</dbReference>
<dbReference type="EMBL" id="CABITT030000008">
    <property type="protein sequence ID" value="VVB15318.1"/>
    <property type="molecule type" value="Genomic_DNA"/>
</dbReference>
<proteinExistence type="predicted"/>
<evidence type="ECO:0000256" key="2">
    <source>
        <dbReference type="ARBA" id="ARBA00022801"/>
    </source>
</evidence>
<dbReference type="Proteomes" id="UP000489600">
    <property type="component" value="Unassembled WGS sequence"/>
</dbReference>
<dbReference type="InterPro" id="IPR013087">
    <property type="entry name" value="Znf_C2H2_type"/>
</dbReference>
<gene>
    <name evidence="5" type="ORF">ANE_LOCUS25762</name>
</gene>
<sequence>MEHLLFGDGEEDEQLHKLAGGYFAQGDHIKALEVIEDSISTRGKQKLAGKLHFLQGSIFFKLANRTENSDIKFAFLLGSVECFTQHYGVHEFSAMALLDLAQQLGSAVYYRKAINYAKESLSFLATYDRLSLLEQNTKTTLENVVHVAESKILVGLTGKNSDPNLRESKGVRDTIRSDSQNAAGQRLRSYWAGMNVESKRNFTKVCTVELRGYVERLYGREGQEALEQVLTCAKTNRKWKFWMCRTCSLKFFYPKKLKSHLEQEHAAKFKPSTKKHMPQRVNEAWASMISVAGWEPVDAVAAAEMIKTRLEFVKEFVYENGWCKDWPLAADEKRSKLLKEIRLLLVSFWDRKILSCSIRDWMMHFPVMHLAKFEVSEHTLTTECHLLKTPQSICFLECRELNQILDLLKQIKCERDDGTDLICRAVDSLWGLTRVKEKIELDHQFTHMLLDKRLLRGKIASFDDVGTIDVCDHNVYYAKTRPQGDDLITWLLDYPLIDESFEFPRSIRAHNLDIWVAILRSIHFTCRTLGIKYSKKLQILCYDAGLLEAKNICICEDERRRSILEHQWIKYASLLGDKCEEHLKTDAGDSLNTKLFLCAVRDVLEGASHPAFDYPDLDVPVVDSKILLVENSRINLLNDLARLSAFDYRSYILHLLKRFLREKLDGLVDMDAKAKVAAAEAYLLPEEGKISLLKKKKNKCNKEGYDGLQELARVAAAEADLLSEKKQHKEKTARSKKNKHGNIKRTSTSMSSLPDQNLEHESSVNLEPGVTSPSLKTVEEDSTEPEDTLSSERSRLEISSSTDNQEEEDPKDMQNMPGEDSLSKHLEAAHVVAATRCNSALEMTLKALCNIKVLKEYLVHNQHQFPDNLEEQVPCALQNFFTAFVSKQIKDEGLYCDLLNKLLAALEEVHLMSSDVAELFVSILEFWPCWKSPHIESVVTRLFTLDEYERMSCSECRKKPNYSEQSSYGVVVAADSVRDLKCAFGNIKFEDVLKEIRMENEMLCDIKTGGCGKANFVHHIISTCPPIFTIVLEWEKDETEKEISETAKALEWEIDISRLYEGVELNTKYRLVSMVGCGEAEEYICLAYKKIRWFSFRHEALAKEAVGNWKSVVKFCGERKVRPRILFYEAVQWPHK</sequence>
<evidence type="ECO:0000256" key="3">
    <source>
        <dbReference type="SAM" id="MobiDB-lite"/>
    </source>
</evidence>
<dbReference type="InterPro" id="IPR006866">
    <property type="entry name" value="DUF627_N"/>
</dbReference>